<proteinExistence type="inferred from homology"/>
<dbReference type="Gene3D" id="3.90.1150.10">
    <property type="entry name" value="Aspartate Aminotransferase, domain 1"/>
    <property type="match status" value="1"/>
</dbReference>
<protein>
    <recommendedName>
        <fullName evidence="4">Erythromycin biosynthesis sensory transduction protein eryC1</fullName>
    </recommendedName>
</protein>
<sequence>MILGENVYAFEKEFSEYIGSKYSIGVGNGTDALFLAMRAMEFGPGDEVIAPSHTATATIASIAMTGATPVLTDVNPVHHTLDPSSISKAITPNTKGVMAVHMYGQPADMDKILDITRQNGLKLIEDCAQAPGAIYKNRRVGSIGDVGCFSFYPTKNLGALGDGGAVVTSDTFLAEKIRKLRQYGWDEKRVSQYIGLNSRLDELQAAVLRVKLKYLEKDNARRIALAKKYKEKLNYLPLESVPQRPKCSHVYHLYVIGVEDRDALVAHLKSCGIIVGIHYPVPVHLMPAYLTKQSSELKNTELISKRVLSLPIYPELTESDQSQVISNLKNFLQP</sequence>
<dbReference type="SUPFAM" id="SSF53383">
    <property type="entry name" value="PLP-dependent transferases"/>
    <property type="match status" value="1"/>
</dbReference>
<dbReference type="InterPro" id="IPR015424">
    <property type="entry name" value="PyrdxlP-dep_Trfase"/>
</dbReference>
<dbReference type="InterPro" id="IPR015422">
    <property type="entry name" value="PyrdxlP-dep_Trfase_small"/>
</dbReference>
<dbReference type="GO" id="GO:0030170">
    <property type="term" value="F:pyridoxal phosphate binding"/>
    <property type="evidence" value="ECO:0007669"/>
    <property type="project" value="TreeGrafter"/>
</dbReference>
<dbReference type="InterPro" id="IPR000653">
    <property type="entry name" value="DegT/StrS_aminotransferase"/>
</dbReference>
<dbReference type="InterPro" id="IPR015421">
    <property type="entry name" value="PyrdxlP-dep_Trfase_major"/>
</dbReference>
<dbReference type="PANTHER" id="PTHR30244:SF36">
    <property type="entry name" value="3-OXO-GLUCOSE-6-PHOSPHATE:GLUTAMATE AMINOTRANSFERASE"/>
    <property type="match status" value="1"/>
</dbReference>
<dbReference type="AlphaFoldDB" id="A0A381YIW0"/>
<accession>A0A381YIW0</accession>
<dbReference type="PIRSF" id="PIRSF000390">
    <property type="entry name" value="PLP_StrS"/>
    <property type="match status" value="1"/>
</dbReference>
<comment type="similarity">
    <text evidence="2">Belongs to the DegT/DnrJ/EryC1 family.</text>
</comment>
<gene>
    <name evidence="3" type="ORF">METZ01_LOCUS129325</name>
</gene>
<evidence type="ECO:0000313" key="3">
    <source>
        <dbReference type="EMBL" id="SVA76471.1"/>
    </source>
</evidence>
<dbReference type="CDD" id="cd00616">
    <property type="entry name" value="AHBA_syn"/>
    <property type="match status" value="1"/>
</dbReference>
<reference evidence="3" key="1">
    <citation type="submission" date="2018-05" db="EMBL/GenBank/DDBJ databases">
        <authorList>
            <person name="Lanie J.A."/>
            <person name="Ng W.-L."/>
            <person name="Kazmierczak K.M."/>
            <person name="Andrzejewski T.M."/>
            <person name="Davidsen T.M."/>
            <person name="Wayne K.J."/>
            <person name="Tettelin H."/>
            <person name="Glass J.I."/>
            <person name="Rusch D."/>
            <person name="Podicherti R."/>
            <person name="Tsui H.-C.T."/>
            <person name="Winkler M.E."/>
        </authorList>
    </citation>
    <scope>NUCLEOTIDE SEQUENCE</scope>
</reference>
<keyword evidence="1" id="KW-0663">Pyridoxal phosphate</keyword>
<dbReference type="GO" id="GO:0008483">
    <property type="term" value="F:transaminase activity"/>
    <property type="evidence" value="ECO:0007669"/>
    <property type="project" value="TreeGrafter"/>
</dbReference>
<dbReference type="GO" id="GO:0000271">
    <property type="term" value="P:polysaccharide biosynthetic process"/>
    <property type="evidence" value="ECO:0007669"/>
    <property type="project" value="TreeGrafter"/>
</dbReference>
<name>A0A381YIW0_9ZZZZ</name>
<dbReference type="Gene3D" id="3.40.640.10">
    <property type="entry name" value="Type I PLP-dependent aspartate aminotransferase-like (Major domain)"/>
    <property type="match status" value="1"/>
</dbReference>
<evidence type="ECO:0000256" key="2">
    <source>
        <dbReference type="ARBA" id="ARBA00037999"/>
    </source>
</evidence>
<organism evidence="3">
    <name type="scientific">marine metagenome</name>
    <dbReference type="NCBI Taxonomy" id="408172"/>
    <lineage>
        <taxon>unclassified sequences</taxon>
        <taxon>metagenomes</taxon>
        <taxon>ecological metagenomes</taxon>
    </lineage>
</organism>
<evidence type="ECO:0000256" key="1">
    <source>
        <dbReference type="ARBA" id="ARBA00022898"/>
    </source>
</evidence>
<dbReference type="EMBL" id="UINC01018247">
    <property type="protein sequence ID" value="SVA76471.1"/>
    <property type="molecule type" value="Genomic_DNA"/>
</dbReference>
<dbReference type="Pfam" id="PF01041">
    <property type="entry name" value="DegT_DnrJ_EryC1"/>
    <property type="match status" value="1"/>
</dbReference>
<dbReference type="PANTHER" id="PTHR30244">
    <property type="entry name" value="TRANSAMINASE"/>
    <property type="match status" value="1"/>
</dbReference>
<evidence type="ECO:0008006" key="4">
    <source>
        <dbReference type="Google" id="ProtNLM"/>
    </source>
</evidence>